<dbReference type="AlphaFoldDB" id="A0A485N5Q7"/>
<dbReference type="GO" id="GO:0005737">
    <property type="term" value="C:cytoplasm"/>
    <property type="evidence" value="ECO:0007669"/>
    <property type="project" value="TreeGrafter"/>
</dbReference>
<dbReference type="GO" id="GO:0021987">
    <property type="term" value="P:cerebral cortex development"/>
    <property type="evidence" value="ECO:0007669"/>
    <property type="project" value="TreeGrafter"/>
</dbReference>
<dbReference type="GO" id="GO:0007097">
    <property type="term" value="P:nuclear migration"/>
    <property type="evidence" value="ECO:0007669"/>
    <property type="project" value="TreeGrafter"/>
</dbReference>
<evidence type="ECO:0000256" key="5">
    <source>
        <dbReference type="ARBA" id="ARBA00023054"/>
    </source>
</evidence>
<proteinExistence type="inferred from homology"/>
<name>A0A485N5Q7_LYNPA</name>
<dbReference type="EMBL" id="CAAGRJ010007685">
    <property type="protein sequence ID" value="VFV25482.1"/>
    <property type="molecule type" value="Genomic_DNA"/>
</dbReference>
<sequence>WFEKHKEVIEGYRMNEESEKCMRIERKDQRYQALKAHIEKKLKLPNEEIMQIWSKAQALALAFHVSLRKEQMCIQLLEKTTERKTKENELIRISDNLISKIEKIRGASS</sequence>
<comment type="similarity">
    <text evidence="2">Belongs to the TACC family.</text>
</comment>
<feature type="domain" description="Transforming acidic coiled-coil-containing protein C-terminal" evidence="7">
    <location>
        <begin position="2"/>
        <end position="98"/>
    </location>
</feature>
<organism evidence="8 9">
    <name type="scientific">Lynx pardinus</name>
    <name type="common">Iberian lynx</name>
    <name type="synonym">Felis pardina</name>
    <dbReference type="NCBI Taxonomy" id="191816"/>
    <lineage>
        <taxon>Eukaryota</taxon>
        <taxon>Metazoa</taxon>
        <taxon>Chordata</taxon>
        <taxon>Craniata</taxon>
        <taxon>Vertebrata</taxon>
        <taxon>Euteleostomi</taxon>
        <taxon>Mammalia</taxon>
        <taxon>Eutheria</taxon>
        <taxon>Laurasiatheria</taxon>
        <taxon>Carnivora</taxon>
        <taxon>Feliformia</taxon>
        <taxon>Felidae</taxon>
        <taxon>Felinae</taxon>
        <taxon>Lynx</taxon>
    </lineage>
</organism>
<accession>A0A485N5Q7</accession>
<keyword evidence="3" id="KW-0963">Cytoplasm</keyword>
<dbReference type="PANTHER" id="PTHR13924">
    <property type="entry name" value="TRANSFORMING ACIDIC COILED-COIL CONTAINING PROTEIN 1/2"/>
    <property type="match status" value="1"/>
</dbReference>
<evidence type="ECO:0000256" key="1">
    <source>
        <dbReference type="ARBA" id="ARBA00004245"/>
    </source>
</evidence>
<feature type="non-terminal residue" evidence="8">
    <location>
        <position position="1"/>
    </location>
</feature>
<gene>
    <name evidence="8" type="ORF">LYPA_23C020397</name>
</gene>
<evidence type="ECO:0000313" key="8">
    <source>
        <dbReference type="EMBL" id="VFV25482.1"/>
    </source>
</evidence>
<dbReference type="Proteomes" id="UP000386466">
    <property type="component" value="Unassembled WGS sequence"/>
</dbReference>
<dbReference type="InterPro" id="IPR007707">
    <property type="entry name" value="TACC_C"/>
</dbReference>
<dbReference type="PANTHER" id="PTHR13924:SF4">
    <property type="entry name" value="TRANSFORMING ACIDIC COILED-COIL-CONTAINING PROTEIN 3"/>
    <property type="match status" value="1"/>
</dbReference>
<protein>
    <submittedName>
        <fullName evidence="8">Transforming acidic</fullName>
    </submittedName>
</protein>
<keyword evidence="4" id="KW-0597">Phosphoprotein</keyword>
<evidence type="ECO:0000256" key="3">
    <source>
        <dbReference type="ARBA" id="ARBA00022490"/>
    </source>
</evidence>
<keyword evidence="9" id="KW-1185">Reference proteome</keyword>
<evidence type="ECO:0000256" key="6">
    <source>
        <dbReference type="ARBA" id="ARBA00023212"/>
    </source>
</evidence>
<dbReference type="Gene3D" id="1.20.5.1700">
    <property type="match status" value="1"/>
</dbReference>
<evidence type="ECO:0000256" key="2">
    <source>
        <dbReference type="ARBA" id="ARBA00009423"/>
    </source>
</evidence>
<evidence type="ECO:0000313" key="9">
    <source>
        <dbReference type="Proteomes" id="UP000386466"/>
    </source>
</evidence>
<dbReference type="GO" id="GO:0007052">
    <property type="term" value="P:mitotic spindle organization"/>
    <property type="evidence" value="ECO:0007669"/>
    <property type="project" value="InterPro"/>
</dbReference>
<dbReference type="Pfam" id="PF05010">
    <property type="entry name" value="TACC_C"/>
    <property type="match status" value="1"/>
</dbReference>
<keyword evidence="5" id="KW-0175">Coiled coil</keyword>
<keyword evidence="6" id="KW-0206">Cytoskeleton</keyword>
<dbReference type="InterPro" id="IPR039915">
    <property type="entry name" value="TACC"/>
</dbReference>
<comment type="subcellular location">
    <subcellularLocation>
        <location evidence="1">Cytoplasm</location>
        <location evidence="1">Cytoskeleton</location>
    </subcellularLocation>
</comment>
<evidence type="ECO:0000256" key="4">
    <source>
        <dbReference type="ARBA" id="ARBA00022553"/>
    </source>
</evidence>
<dbReference type="GO" id="GO:0005856">
    <property type="term" value="C:cytoskeleton"/>
    <property type="evidence" value="ECO:0007669"/>
    <property type="project" value="UniProtKB-SubCell"/>
</dbReference>
<evidence type="ECO:0000259" key="7">
    <source>
        <dbReference type="Pfam" id="PF05010"/>
    </source>
</evidence>
<reference evidence="8 9" key="1">
    <citation type="submission" date="2019-01" db="EMBL/GenBank/DDBJ databases">
        <authorList>
            <person name="Alioto T."/>
            <person name="Alioto T."/>
        </authorList>
    </citation>
    <scope>NUCLEOTIDE SEQUENCE [LARGE SCALE GENOMIC DNA]</scope>
</reference>